<dbReference type="Proteomes" id="UP000008144">
    <property type="component" value="Chromosome 1"/>
</dbReference>
<keyword evidence="3" id="KW-1185">Reference proteome</keyword>
<keyword evidence="1" id="KW-0732">Signal</keyword>
<dbReference type="Ensembl" id="ENSCINT00000025453.2">
    <property type="protein sequence ID" value="ENSCINP00000025207.2"/>
    <property type="gene ID" value="ENSCING00000013814.2"/>
</dbReference>
<name>F6QRP5_CIOIN</name>
<organism evidence="2 3">
    <name type="scientific">Ciona intestinalis</name>
    <name type="common">Transparent sea squirt</name>
    <name type="synonym">Ascidia intestinalis</name>
    <dbReference type="NCBI Taxonomy" id="7719"/>
    <lineage>
        <taxon>Eukaryota</taxon>
        <taxon>Metazoa</taxon>
        <taxon>Chordata</taxon>
        <taxon>Tunicata</taxon>
        <taxon>Ascidiacea</taxon>
        <taxon>Phlebobranchia</taxon>
        <taxon>Cionidae</taxon>
        <taxon>Ciona</taxon>
    </lineage>
</organism>
<evidence type="ECO:0000256" key="1">
    <source>
        <dbReference type="SAM" id="SignalP"/>
    </source>
</evidence>
<dbReference type="HOGENOM" id="CLU_1131194_0_0_1"/>
<reference evidence="2" key="2">
    <citation type="journal article" date="2008" name="Genome Biol.">
        <title>Improved genome assembly and evidence-based global gene model set for the chordate Ciona intestinalis: new insight into intron and operon populations.</title>
        <authorList>
            <person name="Satou Y."/>
            <person name="Mineta K."/>
            <person name="Ogasawara M."/>
            <person name="Sasakura Y."/>
            <person name="Shoguchi E."/>
            <person name="Ueno K."/>
            <person name="Yamada L."/>
            <person name="Matsumoto J."/>
            <person name="Wasserscheid J."/>
            <person name="Dewar K."/>
            <person name="Wiley G.B."/>
            <person name="Macmil S.L."/>
            <person name="Roe B.A."/>
            <person name="Zeller R.W."/>
            <person name="Hastings K.E."/>
            <person name="Lemaire P."/>
            <person name="Lindquist E."/>
            <person name="Endo T."/>
            <person name="Hotta K."/>
            <person name="Inaba K."/>
        </authorList>
    </citation>
    <scope>NUCLEOTIDE SEQUENCE [LARGE SCALE GENOMIC DNA]</scope>
    <source>
        <strain evidence="2">wild type</strain>
    </source>
</reference>
<dbReference type="EMBL" id="EAAA01000053">
    <property type="status" value="NOT_ANNOTATED_CDS"/>
    <property type="molecule type" value="Genomic_DNA"/>
</dbReference>
<proteinExistence type="predicted"/>
<feature type="chain" id="PRO_5003345175" evidence="1">
    <location>
        <begin position="20"/>
        <end position="246"/>
    </location>
</feature>
<reference evidence="3" key="1">
    <citation type="journal article" date="2002" name="Science">
        <title>The draft genome of Ciona intestinalis: insights into chordate and vertebrate origins.</title>
        <authorList>
            <person name="Dehal P."/>
            <person name="Satou Y."/>
            <person name="Campbell R.K."/>
            <person name="Chapman J."/>
            <person name="Degnan B."/>
            <person name="De Tomaso A."/>
            <person name="Davidson B."/>
            <person name="Di Gregorio A."/>
            <person name="Gelpke M."/>
            <person name="Goodstein D.M."/>
            <person name="Harafuji N."/>
            <person name="Hastings K.E."/>
            <person name="Ho I."/>
            <person name="Hotta K."/>
            <person name="Huang W."/>
            <person name="Kawashima T."/>
            <person name="Lemaire P."/>
            <person name="Martinez D."/>
            <person name="Meinertzhagen I.A."/>
            <person name="Necula S."/>
            <person name="Nonaka M."/>
            <person name="Putnam N."/>
            <person name="Rash S."/>
            <person name="Saiga H."/>
            <person name="Satake M."/>
            <person name="Terry A."/>
            <person name="Yamada L."/>
            <person name="Wang H.G."/>
            <person name="Awazu S."/>
            <person name="Azumi K."/>
            <person name="Boore J."/>
            <person name="Branno M."/>
            <person name="Chin-Bow S."/>
            <person name="DeSantis R."/>
            <person name="Doyle S."/>
            <person name="Francino P."/>
            <person name="Keys D.N."/>
            <person name="Haga S."/>
            <person name="Hayashi H."/>
            <person name="Hino K."/>
            <person name="Imai K.S."/>
            <person name="Inaba K."/>
            <person name="Kano S."/>
            <person name="Kobayashi K."/>
            <person name="Kobayashi M."/>
            <person name="Lee B.I."/>
            <person name="Makabe K.W."/>
            <person name="Manohar C."/>
            <person name="Matassi G."/>
            <person name="Medina M."/>
            <person name="Mochizuki Y."/>
            <person name="Mount S."/>
            <person name="Morishita T."/>
            <person name="Miura S."/>
            <person name="Nakayama A."/>
            <person name="Nishizaka S."/>
            <person name="Nomoto H."/>
            <person name="Ohta F."/>
            <person name="Oishi K."/>
            <person name="Rigoutsos I."/>
            <person name="Sano M."/>
            <person name="Sasaki A."/>
            <person name="Sasakura Y."/>
            <person name="Shoguchi E."/>
            <person name="Shin-i T."/>
            <person name="Spagnuolo A."/>
            <person name="Stainier D."/>
            <person name="Suzuki M.M."/>
            <person name="Tassy O."/>
            <person name="Takatori N."/>
            <person name="Tokuoka M."/>
            <person name="Yagi K."/>
            <person name="Yoshizaki F."/>
            <person name="Wada S."/>
            <person name="Zhang C."/>
            <person name="Hyatt P.D."/>
            <person name="Larimer F."/>
            <person name="Detter C."/>
            <person name="Doggett N."/>
            <person name="Glavina T."/>
            <person name="Hawkins T."/>
            <person name="Richardson P."/>
            <person name="Lucas S."/>
            <person name="Kohara Y."/>
            <person name="Levine M."/>
            <person name="Satoh N."/>
            <person name="Rokhsar D.S."/>
        </authorList>
    </citation>
    <scope>NUCLEOTIDE SEQUENCE [LARGE SCALE GENOMIC DNA]</scope>
</reference>
<reference evidence="2" key="4">
    <citation type="submission" date="2025-09" db="UniProtKB">
        <authorList>
            <consortium name="Ensembl"/>
        </authorList>
    </citation>
    <scope>IDENTIFICATION</scope>
</reference>
<dbReference type="AlphaFoldDB" id="F6QRP5"/>
<reference evidence="2" key="3">
    <citation type="submission" date="2025-08" db="UniProtKB">
        <authorList>
            <consortium name="Ensembl"/>
        </authorList>
    </citation>
    <scope>IDENTIFICATION</scope>
</reference>
<feature type="signal peptide" evidence="1">
    <location>
        <begin position="1"/>
        <end position="19"/>
    </location>
</feature>
<evidence type="ECO:0000313" key="3">
    <source>
        <dbReference type="Proteomes" id="UP000008144"/>
    </source>
</evidence>
<dbReference type="GeneTree" id="ENSGT00660000097349"/>
<accession>F6QRP5</accession>
<protein>
    <submittedName>
        <fullName evidence="2">Uncharacterized protein</fullName>
    </submittedName>
</protein>
<dbReference type="InParanoid" id="F6QRP5"/>
<sequence length="246" mass="27290">MHFHPTIFLIVLAACCTEAVKYSVGKCDNNTSTTGVGKDACSTCVFQKHAPGRYCQGLKRCKIQFDVGTYSWTFVDDQTSSCQLDFTGIVSMAVMSDDGSPMRCLPGCCGVPMSQKQCEPKECVKDRGIIYIVQQQNGSVQCLGWGSQSCPEKPDGLAYCSDNTSDAAFFLKTIGATCIVYDVTLNIYVFRNKTTGASISKTQYINHLEHDHWIYYKSSCIAYLDKETLMNRNPTNSTLANLFKRK</sequence>
<evidence type="ECO:0000313" key="2">
    <source>
        <dbReference type="Ensembl" id="ENSCINP00000025207.2"/>
    </source>
</evidence>